<protein>
    <recommendedName>
        <fullName evidence="8">Leucine rich repeat domain-containing protein</fullName>
    </recommendedName>
</protein>
<proteinExistence type="predicted"/>
<feature type="region of interest" description="Disordered" evidence="5">
    <location>
        <begin position="598"/>
        <end position="707"/>
    </location>
</feature>
<feature type="compositionally biased region" description="Basic and acidic residues" evidence="5">
    <location>
        <begin position="634"/>
        <end position="643"/>
    </location>
</feature>
<feature type="region of interest" description="Disordered" evidence="5">
    <location>
        <begin position="32"/>
        <end position="61"/>
    </location>
</feature>
<comment type="subcellular location">
    <subcellularLocation>
        <location evidence="1">Cytoplasm</location>
    </subcellularLocation>
</comment>
<feature type="compositionally biased region" description="Low complexity" evidence="5">
    <location>
        <begin position="356"/>
        <end position="389"/>
    </location>
</feature>
<dbReference type="PRINTS" id="PR00019">
    <property type="entry name" value="LEURICHRPT"/>
</dbReference>
<dbReference type="PANTHER" id="PTHR15454">
    <property type="entry name" value="NISCHARIN RELATED"/>
    <property type="match status" value="1"/>
</dbReference>
<evidence type="ECO:0000256" key="4">
    <source>
        <dbReference type="ARBA" id="ARBA00022737"/>
    </source>
</evidence>
<dbReference type="EMBL" id="VXIS01000063">
    <property type="protein sequence ID" value="KAA8908931.1"/>
    <property type="molecule type" value="Genomic_DNA"/>
</dbReference>
<accession>A0A5J5F006</accession>
<evidence type="ECO:0000256" key="5">
    <source>
        <dbReference type="SAM" id="MobiDB-lite"/>
    </source>
</evidence>
<feature type="compositionally biased region" description="Polar residues" evidence="5">
    <location>
        <begin position="740"/>
        <end position="751"/>
    </location>
</feature>
<feature type="compositionally biased region" description="Low complexity" evidence="5">
    <location>
        <begin position="325"/>
        <end position="347"/>
    </location>
</feature>
<dbReference type="OrthoDB" id="676979at2759"/>
<dbReference type="InterPro" id="IPR032675">
    <property type="entry name" value="LRR_dom_sf"/>
</dbReference>
<dbReference type="PANTHER" id="PTHR15454:SF69">
    <property type="entry name" value="SERINE_THREONINE-PROTEIN KINASE 11-INTERACTING PROTEIN"/>
    <property type="match status" value="1"/>
</dbReference>
<reference evidence="6 7" key="1">
    <citation type="submission" date="2019-09" db="EMBL/GenBank/DDBJ databases">
        <title>Draft genome of the ectomycorrhizal ascomycete Sphaerosporella brunnea.</title>
        <authorList>
            <consortium name="DOE Joint Genome Institute"/>
            <person name="Benucci G.M."/>
            <person name="Marozzi G."/>
            <person name="Antonielli L."/>
            <person name="Sanchez S."/>
            <person name="Marco P."/>
            <person name="Wang X."/>
            <person name="Falini L.B."/>
            <person name="Barry K."/>
            <person name="Haridas S."/>
            <person name="Lipzen A."/>
            <person name="Labutti K."/>
            <person name="Grigoriev I.V."/>
            <person name="Murat C."/>
            <person name="Martin F."/>
            <person name="Albertini E."/>
            <person name="Donnini D."/>
            <person name="Bonito G."/>
        </authorList>
    </citation>
    <scope>NUCLEOTIDE SEQUENCE [LARGE SCALE GENOMIC DNA]</scope>
    <source>
        <strain evidence="6 7">Sb_GMNB300</strain>
    </source>
</reference>
<sequence>MESEDGTIFIKRLAHYVRTHEKALANAIQLQRRQPVRRGSDIPGSPRTPVGSAREPSSGSATSTLASAFSLSALPFTSQSLKPAKLSLTPHHLYYLLTRFEELNIAVGPMGVRLENIHAESSNYVSFLRDSGRRNRSSDSLSIHSVSSVRSVMSGMSSMWTNFGFGPSIATRQEKAKAALEADLKYLYSAFTKVPCLRLAPDRKARLVEGYEEFPFDTAVPLLAFKNTTTLEICDIDIRQFFGWDRMAEQLRSLSVKRGGIEDPVELLISIVLDDMDRRRRRSAKSQSSPIISYGATPGHSTTDVNTPSSGPPSPSSATAVQVGAHAASAPASHYHSRQSEPSSRSSSTRHHRPRSSSPSKSNNPRPTSQRMRRSGSGSSHSSAASTVIPPTPVVLPPTKWRFLRHLSLSDNGLTSISTTALFPLAGSLTSLDLSNNLLSAVPESLSILSNLRALNLSGNMIDSLHSLTRSPLPAITSLNLRSNRLSSIAGIERALTLERLDLRQNKLTDPTELARLTSAPNFQAVWVAGNPFTKTHSSTYRITIFNLFRSTPGYTDDILLDAQGPGIMEKRSLVERVGEAPSVPVVKVPKQQPVTVHQVASLDSKKKDRVDDEKKAISTSEVARAKKKTGRRRVVELSRDDSNSLPGSDGDSHSTRTVTRTNSSQRAPVPAAKKYPIDFESTAQGETSSGAESSPPPSLPNDNVDWSIRGDEYRRKVEALKNEVGSGWLSVLSEEGLSLASTRKTTSSNPLPAYQGNGAYVSQR</sequence>
<evidence type="ECO:0008006" key="8">
    <source>
        <dbReference type="Google" id="ProtNLM"/>
    </source>
</evidence>
<dbReference type="Proteomes" id="UP000326924">
    <property type="component" value="Unassembled WGS sequence"/>
</dbReference>
<comment type="caution">
    <text evidence="6">The sequence shown here is derived from an EMBL/GenBank/DDBJ whole genome shotgun (WGS) entry which is preliminary data.</text>
</comment>
<gene>
    <name evidence="6" type="ORF">FN846DRAFT_642597</name>
</gene>
<keyword evidence="3" id="KW-0433">Leucine-rich repeat</keyword>
<feature type="compositionally biased region" description="Polar residues" evidence="5">
    <location>
        <begin position="656"/>
        <end position="667"/>
    </location>
</feature>
<evidence type="ECO:0000256" key="3">
    <source>
        <dbReference type="ARBA" id="ARBA00022614"/>
    </source>
</evidence>
<dbReference type="InterPro" id="IPR001611">
    <property type="entry name" value="Leu-rich_rpt"/>
</dbReference>
<feature type="region of interest" description="Disordered" evidence="5">
    <location>
        <begin position="740"/>
        <end position="765"/>
    </location>
</feature>
<dbReference type="PROSITE" id="PS51450">
    <property type="entry name" value="LRR"/>
    <property type="match status" value="4"/>
</dbReference>
<evidence type="ECO:0000313" key="6">
    <source>
        <dbReference type="EMBL" id="KAA8908931.1"/>
    </source>
</evidence>
<keyword evidence="2" id="KW-0963">Cytoplasm</keyword>
<dbReference type="Pfam" id="PF13855">
    <property type="entry name" value="LRR_8"/>
    <property type="match status" value="1"/>
</dbReference>
<feature type="compositionally biased region" description="Basic and acidic residues" evidence="5">
    <location>
        <begin position="604"/>
        <end position="617"/>
    </location>
</feature>
<keyword evidence="4" id="KW-0677">Repeat</keyword>
<name>A0A5J5F006_9PEZI</name>
<feature type="region of interest" description="Disordered" evidence="5">
    <location>
        <begin position="279"/>
        <end position="391"/>
    </location>
</feature>
<dbReference type="InterPro" id="IPR003591">
    <property type="entry name" value="Leu-rich_rpt_typical-subtyp"/>
</dbReference>
<dbReference type="GO" id="GO:0005737">
    <property type="term" value="C:cytoplasm"/>
    <property type="evidence" value="ECO:0007669"/>
    <property type="project" value="UniProtKB-SubCell"/>
</dbReference>
<dbReference type="FunFam" id="3.80.10.10:FF:000273">
    <property type="entry name" value="Leucine Rich Repeat domain protein"/>
    <property type="match status" value="1"/>
</dbReference>
<dbReference type="Gene3D" id="3.80.10.10">
    <property type="entry name" value="Ribonuclease Inhibitor"/>
    <property type="match status" value="2"/>
</dbReference>
<feature type="compositionally biased region" description="Polar residues" evidence="5">
    <location>
        <begin position="682"/>
        <end position="693"/>
    </location>
</feature>
<organism evidence="6 7">
    <name type="scientific">Sphaerosporella brunnea</name>
    <dbReference type="NCBI Taxonomy" id="1250544"/>
    <lineage>
        <taxon>Eukaryota</taxon>
        <taxon>Fungi</taxon>
        <taxon>Dikarya</taxon>
        <taxon>Ascomycota</taxon>
        <taxon>Pezizomycotina</taxon>
        <taxon>Pezizomycetes</taxon>
        <taxon>Pezizales</taxon>
        <taxon>Pyronemataceae</taxon>
        <taxon>Sphaerosporella</taxon>
    </lineage>
</organism>
<dbReference type="SMART" id="SM00369">
    <property type="entry name" value="LRR_TYP"/>
    <property type="match status" value="4"/>
</dbReference>
<dbReference type="SUPFAM" id="SSF52075">
    <property type="entry name" value="Outer arm dynein light chain 1"/>
    <property type="match status" value="1"/>
</dbReference>
<dbReference type="InParanoid" id="A0A5J5F006"/>
<dbReference type="AlphaFoldDB" id="A0A5J5F006"/>
<evidence type="ECO:0000256" key="2">
    <source>
        <dbReference type="ARBA" id="ARBA00022490"/>
    </source>
</evidence>
<evidence type="ECO:0000313" key="7">
    <source>
        <dbReference type="Proteomes" id="UP000326924"/>
    </source>
</evidence>
<keyword evidence="7" id="KW-1185">Reference proteome</keyword>
<evidence type="ECO:0000256" key="1">
    <source>
        <dbReference type="ARBA" id="ARBA00004496"/>
    </source>
</evidence>